<feature type="transmembrane region" description="Helical" evidence="1">
    <location>
        <begin position="35"/>
        <end position="57"/>
    </location>
</feature>
<dbReference type="Proteomes" id="UP000190774">
    <property type="component" value="Unassembled WGS sequence"/>
</dbReference>
<dbReference type="RefSeq" id="WP_078811606.1">
    <property type="nucleotide sequence ID" value="NZ_FUYE01000001.1"/>
</dbReference>
<keyword evidence="1" id="KW-0472">Membrane</keyword>
<dbReference type="SUPFAM" id="SSF48452">
    <property type="entry name" value="TPR-like"/>
    <property type="match status" value="1"/>
</dbReference>
<keyword evidence="1" id="KW-0812">Transmembrane</keyword>
<dbReference type="Gene3D" id="1.25.40.10">
    <property type="entry name" value="Tetratricopeptide repeat domain"/>
    <property type="match status" value="1"/>
</dbReference>
<evidence type="ECO:0000313" key="2">
    <source>
        <dbReference type="EMBL" id="SKA77542.1"/>
    </source>
</evidence>
<organism evidence="2 3">
    <name type="scientific">Prosthecobacter debontii</name>
    <dbReference type="NCBI Taxonomy" id="48467"/>
    <lineage>
        <taxon>Bacteria</taxon>
        <taxon>Pseudomonadati</taxon>
        <taxon>Verrucomicrobiota</taxon>
        <taxon>Verrucomicrobiia</taxon>
        <taxon>Verrucomicrobiales</taxon>
        <taxon>Verrucomicrobiaceae</taxon>
        <taxon>Prosthecobacter</taxon>
    </lineage>
</organism>
<reference evidence="3" key="1">
    <citation type="submission" date="2017-02" db="EMBL/GenBank/DDBJ databases">
        <authorList>
            <person name="Varghese N."/>
            <person name="Submissions S."/>
        </authorList>
    </citation>
    <scope>NUCLEOTIDE SEQUENCE [LARGE SCALE GENOMIC DNA]</scope>
    <source>
        <strain evidence="3">ATCC 700200</strain>
    </source>
</reference>
<keyword evidence="3" id="KW-1185">Reference proteome</keyword>
<accession>A0A1T4WJP1</accession>
<dbReference type="STRING" id="48467.SAMN02745166_00393"/>
<dbReference type="AlphaFoldDB" id="A0A1T4WJP1"/>
<protein>
    <recommendedName>
        <fullName evidence="4">Tetratricopeptide repeat-containing protein</fullName>
    </recommendedName>
</protein>
<dbReference type="OrthoDB" id="188606at2"/>
<evidence type="ECO:0000256" key="1">
    <source>
        <dbReference type="SAM" id="Phobius"/>
    </source>
</evidence>
<evidence type="ECO:0008006" key="4">
    <source>
        <dbReference type="Google" id="ProtNLM"/>
    </source>
</evidence>
<name>A0A1T4WJP1_9BACT</name>
<dbReference type="EMBL" id="FUYE01000001">
    <property type="protein sequence ID" value="SKA77542.1"/>
    <property type="molecule type" value="Genomic_DNA"/>
</dbReference>
<dbReference type="InterPro" id="IPR011990">
    <property type="entry name" value="TPR-like_helical_dom_sf"/>
</dbReference>
<evidence type="ECO:0000313" key="3">
    <source>
        <dbReference type="Proteomes" id="UP000190774"/>
    </source>
</evidence>
<sequence length="211" mass="23769">MNRTQIIRLCLVALFLVLVKLGYDRVRDNEGMMLVYFIAMGALAGFLFVKYVLPWFADAVGTVVYSSGEEIRPDETGLKAAAKLAQGDYEGAIAEHEKALANDPAQTYPIAEIANICAKRLNDPQRALQVLQKHLSACEWPEEDAAFLRFRMVEVQLDTLKDFTAARHLLEQIVADFPNTRHSANANHKLHEMEQMEYKLIMEQRAKSTGA</sequence>
<feature type="transmembrane region" description="Helical" evidence="1">
    <location>
        <begin position="6"/>
        <end position="23"/>
    </location>
</feature>
<gene>
    <name evidence="2" type="ORF">SAMN02745166_00393</name>
</gene>
<keyword evidence="1" id="KW-1133">Transmembrane helix</keyword>
<proteinExistence type="predicted"/>